<dbReference type="Gene3D" id="1.10.443.10">
    <property type="entry name" value="Intergrase catalytic core"/>
    <property type="match status" value="1"/>
</dbReference>
<proteinExistence type="predicted"/>
<dbReference type="AlphaFoldDB" id="A0A4P6MSP0"/>
<protein>
    <recommendedName>
        <fullName evidence="4">Site-specific integrase</fullName>
    </recommendedName>
</protein>
<organism evidence="2 3">
    <name type="scientific">Janibacter limosus</name>
    <dbReference type="NCBI Taxonomy" id="53458"/>
    <lineage>
        <taxon>Bacteria</taxon>
        <taxon>Bacillati</taxon>
        <taxon>Actinomycetota</taxon>
        <taxon>Actinomycetes</taxon>
        <taxon>Micrococcales</taxon>
        <taxon>Intrasporangiaceae</taxon>
        <taxon>Janibacter</taxon>
    </lineage>
</organism>
<name>A0A4P6MSP0_9MICO</name>
<sequence>MADLVAGPTPATATGWEPLIEMLVGAPHPKTQLRWLRHSEAARIVRRFAESGIPPSHDVLDEAAGARGGAAGAIEHLRSLLVTTGAIPARDNRIARLESGIKRKRAGAHREDRRVLEQYARWHVLARARRNAETAGLSHGRRNSAMHQVGAVADFLAWLRRMDSALDDCTQFLLDRYFVDFPAQRRELLRFLRWARRHRHLPDNISVPSDRYRAPRARFTPGEREHLLRRALTDKGWPPRERAAACLILLYGLSPAQIVTLTHDQVHHEGRLIRLSLGRAPIDLPPGVADLVRGLPEGHRDGAHAGAFASLETWLFPGDRVGAHLDPTSLSRMMRRRGISPRRARNTTLSDLAAEVPVPVLVRLLGVNAVTAEQWRDTRGHAPGYVRDRLDLGG</sequence>
<dbReference type="GO" id="GO:0015074">
    <property type="term" value="P:DNA integration"/>
    <property type="evidence" value="ECO:0007669"/>
    <property type="project" value="InterPro"/>
</dbReference>
<dbReference type="KEGG" id="jli:EXU32_10335"/>
<gene>
    <name evidence="2" type="ORF">EXU32_10335</name>
</gene>
<dbReference type="InterPro" id="IPR011010">
    <property type="entry name" value="DNA_brk_join_enz"/>
</dbReference>
<dbReference type="OrthoDB" id="3405537at2"/>
<accession>A0A4P6MSP0</accession>
<evidence type="ECO:0000256" key="1">
    <source>
        <dbReference type="ARBA" id="ARBA00023172"/>
    </source>
</evidence>
<keyword evidence="3" id="KW-1185">Reference proteome</keyword>
<dbReference type="Proteomes" id="UP000290408">
    <property type="component" value="Chromosome"/>
</dbReference>
<evidence type="ECO:0000313" key="2">
    <source>
        <dbReference type="EMBL" id="QBF46614.1"/>
    </source>
</evidence>
<evidence type="ECO:0000313" key="3">
    <source>
        <dbReference type="Proteomes" id="UP000290408"/>
    </source>
</evidence>
<dbReference type="SUPFAM" id="SSF56349">
    <property type="entry name" value="DNA breaking-rejoining enzymes"/>
    <property type="match status" value="1"/>
</dbReference>
<dbReference type="GO" id="GO:0006310">
    <property type="term" value="P:DNA recombination"/>
    <property type="evidence" value="ECO:0007669"/>
    <property type="project" value="UniProtKB-KW"/>
</dbReference>
<dbReference type="GO" id="GO:0003677">
    <property type="term" value="F:DNA binding"/>
    <property type="evidence" value="ECO:0007669"/>
    <property type="project" value="InterPro"/>
</dbReference>
<keyword evidence="1" id="KW-0233">DNA recombination</keyword>
<reference evidence="2 3" key="1">
    <citation type="submission" date="2019-02" db="EMBL/GenBank/DDBJ databases">
        <title>Genomic data mining of an Antarctic deep-sea actinobacterium, Janibacterlimosus P3-3-X1.</title>
        <authorList>
            <person name="Liao L."/>
            <person name="Chen B."/>
        </authorList>
    </citation>
    <scope>NUCLEOTIDE SEQUENCE [LARGE SCALE GENOMIC DNA]</scope>
    <source>
        <strain evidence="2 3">P3-3-X1</strain>
    </source>
</reference>
<dbReference type="EMBL" id="CP036164">
    <property type="protein sequence ID" value="QBF46614.1"/>
    <property type="molecule type" value="Genomic_DNA"/>
</dbReference>
<dbReference type="RefSeq" id="WP_130629832.1">
    <property type="nucleotide sequence ID" value="NZ_CP036164.1"/>
</dbReference>
<evidence type="ECO:0008006" key="4">
    <source>
        <dbReference type="Google" id="ProtNLM"/>
    </source>
</evidence>
<dbReference type="InterPro" id="IPR013762">
    <property type="entry name" value="Integrase-like_cat_sf"/>
</dbReference>